<evidence type="ECO:0000256" key="2">
    <source>
        <dbReference type="ARBA" id="ARBA00022475"/>
    </source>
</evidence>
<comment type="caution">
    <text evidence="9">Lacks conserved residue(s) required for the propagation of feature annotation.</text>
</comment>
<feature type="active site" evidence="9">
    <location>
        <position position="130"/>
    </location>
</feature>
<feature type="transmembrane region" description="Helical" evidence="9">
    <location>
        <begin position="123"/>
        <end position="145"/>
    </location>
</feature>
<evidence type="ECO:0000313" key="12">
    <source>
        <dbReference type="EMBL" id="HHF08846.1"/>
    </source>
</evidence>
<keyword evidence="2 9" id="KW-1003">Cell membrane</keyword>
<dbReference type="AlphaFoldDB" id="A0A7C5HPM5"/>
<evidence type="ECO:0000256" key="9">
    <source>
        <dbReference type="HAMAP-Rule" id="MF_00161"/>
    </source>
</evidence>
<evidence type="ECO:0000256" key="10">
    <source>
        <dbReference type="RuleBase" id="RU000594"/>
    </source>
</evidence>
<evidence type="ECO:0000256" key="5">
    <source>
        <dbReference type="ARBA" id="ARBA00022750"/>
    </source>
</evidence>
<protein>
    <recommendedName>
        <fullName evidence="9">Lipoprotein signal peptidase</fullName>
        <ecNumber evidence="9">3.4.23.36</ecNumber>
    </recommendedName>
    <alternativeName>
        <fullName evidence="9">Prolipoprotein signal peptidase</fullName>
    </alternativeName>
    <alternativeName>
        <fullName evidence="9">Signal peptidase II</fullName>
        <shortName evidence="9">SPase II</shortName>
    </alternativeName>
</protein>
<dbReference type="GO" id="GO:0006508">
    <property type="term" value="P:proteolysis"/>
    <property type="evidence" value="ECO:0007669"/>
    <property type="project" value="UniProtKB-KW"/>
</dbReference>
<evidence type="ECO:0000256" key="7">
    <source>
        <dbReference type="ARBA" id="ARBA00022989"/>
    </source>
</evidence>
<keyword evidence="7 9" id="KW-1133">Transmembrane helix</keyword>
<keyword evidence="3 9" id="KW-0645">Protease</keyword>
<feature type="transmembrane region" description="Helical" evidence="9">
    <location>
        <begin position="92"/>
        <end position="111"/>
    </location>
</feature>
<proteinExistence type="inferred from homology"/>
<evidence type="ECO:0000256" key="8">
    <source>
        <dbReference type="ARBA" id="ARBA00023136"/>
    </source>
</evidence>
<organism evidence="12">
    <name type="scientific">Kosmotoga arenicorallina</name>
    <dbReference type="NCBI Taxonomy" id="688066"/>
    <lineage>
        <taxon>Bacteria</taxon>
        <taxon>Thermotogati</taxon>
        <taxon>Thermotogota</taxon>
        <taxon>Thermotogae</taxon>
        <taxon>Kosmotogales</taxon>
        <taxon>Kosmotogaceae</taxon>
        <taxon>Kosmotoga</taxon>
    </lineage>
</organism>
<evidence type="ECO:0000256" key="11">
    <source>
        <dbReference type="RuleBase" id="RU004181"/>
    </source>
</evidence>
<keyword evidence="5 9" id="KW-0064">Aspartyl protease</keyword>
<dbReference type="NCBIfam" id="TIGR00077">
    <property type="entry name" value="lspA"/>
    <property type="match status" value="1"/>
</dbReference>
<dbReference type="UniPathway" id="UPA00665"/>
<dbReference type="EMBL" id="DRTH01000218">
    <property type="protein sequence ID" value="HHF08846.1"/>
    <property type="molecule type" value="Genomic_DNA"/>
</dbReference>
<accession>A0A7C5HPM5</accession>
<dbReference type="HAMAP" id="MF_00161">
    <property type="entry name" value="LspA"/>
    <property type="match status" value="1"/>
</dbReference>
<dbReference type="PANTHER" id="PTHR33695:SF1">
    <property type="entry name" value="LIPOPROTEIN SIGNAL PEPTIDASE"/>
    <property type="match status" value="1"/>
</dbReference>
<dbReference type="GO" id="GO:0004190">
    <property type="term" value="F:aspartic-type endopeptidase activity"/>
    <property type="evidence" value="ECO:0007669"/>
    <property type="project" value="UniProtKB-UniRule"/>
</dbReference>
<feature type="active site" evidence="9">
    <location>
        <position position="116"/>
    </location>
</feature>
<comment type="catalytic activity">
    <reaction evidence="9 10">
        <text>Release of signal peptides from bacterial membrane prolipoproteins. Hydrolyzes -Xaa-Yaa-Zaa-|-(S,diacylglyceryl)Cys-, in which Xaa is hydrophobic (preferably Leu), and Yaa (Ala or Ser) and Zaa (Gly or Ala) have small, neutral side chains.</text>
        <dbReference type="EC" id="3.4.23.36"/>
    </reaction>
</comment>
<dbReference type="InterPro" id="IPR001872">
    <property type="entry name" value="Peptidase_A8"/>
</dbReference>
<dbReference type="Proteomes" id="UP000886129">
    <property type="component" value="Unassembled WGS sequence"/>
</dbReference>
<keyword evidence="6 9" id="KW-0378">Hydrolase</keyword>
<comment type="similarity">
    <text evidence="1 9 11">Belongs to the peptidase A8 family.</text>
</comment>
<keyword evidence="4 9" id="KW-0812">Transmembrane</keyword>
<evidence type="ECO:0000256" key="1">
    <source>
        <dbReference type="ARBA" id="ARBA00006139"/>
    </source>
</evidence>
<keyword evidence="8 9" id="KW-0472">Membrane</keyword>
<reference evidence="12" key="1">
    <citation type="journal article" date="2020" name="mSystems">
        <title>Genome- and Community-Level Interaction Insights into Carbon Utilization and Element Cycling Functions of Hydrothermarchaeota in Hydrothermal Sediment.</title>
        <authorList>
            <person name="Zhou Z."/>
            <person name="Liu Y."/>
            <person name="Xu W."/>
            <person name="Pan J."/>
            <person name="Luo Z.H."/>
            <person name="Li M."/>
        </authorList>
    </citation>
    <scope>NUCLEOTIDE SEQUENCE [LARGE SCALE GENOMIC DNA]</scope>
    <source>
        <strain evidence="12">HyVt-80</strain>
    </source>
</reference>
<evidence type="ECO:0000256" key="3">
    <source>
        <dbReference type="ARBA" id="ARBA00022670"/>
    </source>
</evidence>
<gene>
    <name evidence="9 12" type="primary">lspA</name>
    <name evidence="12" type="ORF">ENL26_03665</name>
</gene>
<dbReference type="GO" id="GO:0005886">
    <property type="term" value="C:plasma membrane"/>
    <property type="evidence" value="ECO:0007669"/>
    <property type="project" value="UniProtKB-SubCell"/>
</dbReference>
<evidence type="ECO:0000256" key="6">
    <source>
        <dbReference type="ARBA" id="ARBA00022801"/>
    </source>
</evidence>
<dbReference type="PROSITE" id="PS00855">
    <property type="entry name" value="SPASE_II"/>
    <property type="match status" value="1"/>
</dbReference>
<dbReference type="Pfam" id="PF01252">
    <property type="entry name" value="Peptidase_A8"/>
    <property type="match status" value="1"/>
</dbReference>
<comment type="function">
    <text evidence="9 10">This protein specifically catalyzes the removal of signal peptides from prolipoproteins.</text>
</comment>
<comment type="subcellular location">
    <subcellularLocation>
        <location evidence="9">Cell membrane</location>
        <topology evidence="9">Multi-pass membrane protein</topology>
    </subcellularLocation>
</comment>
<sequence length="160" mass="17718">MIKVVVAIGLVIALMIDQVTKAIAESNLQYLVRIDVLGKVLGLRYVHNKGVSFGLLKSLGVYNIAIITSAIILLLLFIGNHFKDKLSSKEKFFFGIILGGALGNLIDRLRLGYVVDFIEIPYWPIFNGADSCVVAGTVLLLFLFYRREKSRVGRDNGNES</sequence>
<feature type="transmembrane region" description="Helical" evidence="9">
    <location>
        <begin position="59"/>
        <end position="80"/>
    </location>
</feature>
<evidence type="ECO:0000256" key="4">
    <source>
        <dbReference type="ARBA" id="ARBA00022692"/>
    </source>
</evidence>
<dbReference type="EC" id="3.4.23.36" evidence="9"/>
<comment type="caution">
    <text evidence="12">The sequence shown here is derived from an EMBL/GenBank/DDBJ whole genome shotgun (WGS) entry which is preliminary data.</text>
</comment>
<dbReference type="PANTHER" id="PTHR33695">
    <property type="entry name" value="LIPOPROTEIN SIGNAL PEPTIDASE"/>
    <property type="match status" value="1"/>
</dbReference>
<comment type="pathway">
    <text evidence="9">Protein modification; lipoprotein biosynthesis (signal peptide cleavage).</text>
</comment>
<name>A0A7C5HPM5_9BACT</name>
<dbReference type="PRINTS" id="PR00781">
    <property type="entry name" value="LIPOSIGPTASE"/>
</dbReference>